<dbReference type="SUPFAM" id="SSF51735">
    <property type="entry name" value="NAD(P)-binding Rossmann-fold domains"/>
    <property type="match status" value="1"/>
</dbReference>
<dbReference type="InterPro" id="IPR046346">
    <property type="entry name" value="Aminoacid_DH-like_N_sf"/>
</dbReference>
<dbReference type="GO" id="GO:0003855">
    <property type="term" value="F:3-dehydroquinate dehydratase activity"/>
    <property type="evidence" value="ECO:0007669"/>
    <property type="project" value="InterPro"/>
</dbReference>
<dbReference type="EMBL" id="JAQQPM010000001">
    <property type="protein sequence ID" value="KAK2067595.1"/>
    <property type="molecule type" value="Genomic_DNA"/>
</dbReference>
<dbReference type="InterPro" id="IPR013785">
    <property type="entry name" value="Aldolase_TIM"/>
</dbReference>
<dbReference type="Pfam" id="PF01488">
    <property type="entry name" value="Shikimate_DH"/>
    <property type="match status" value="1"/>
</dbReference>
<dbReference type="Pfam" id="PF08501">
    <property type="entry name" value="Shikimate_dh_N"/>
    <property type="match status" value="1"/>
</dbReference>
<dbReference type="Gene3D" id="3.20.20.70">
    <property type="entry name" value="Aldolase class I"/>
    <property type="match status" value="1"/>
</dbReference>
<name>A0AAD9HZB7_9PEZI</name>
<gene>
    <name evidence="6" type="ORF">P8C59_001319</name>
</gene>
<sequence length="801" mass="89021">MPATGTTNTRACDPGASIVLVGCRGAGKRTLGFMGASYLRRRLVIEDHHFERVTGLTKGRFLAAHGKDAFNRRSMDLFKHMLDADRSGCVVVCGMSSLVDEAQDVLRALCRTHPVVYVRCDKEHISRQLDADADADAAHVARLLRADEKHRDCSNLEYYNLLDEKLLAAREDFSRFLDFVTGRGARRAWIDSPFSLNAIPPEFRAYSYALRLRLSSVVDMHLAWEDFEAGADCVEYIVDHWPDDLGLTVSSQLAQIRRKLGLPIIYHVEQEAREPRRRPPEEENRADLEAYQLGLRLGVDYISLDVQRDERFVNRVFALKGRSKVIGNYWYLGLDALPWTDPRQVDNYKRAAALGCDIVRMIRFCPGHCSPEQVERLRETLMTTIPNPKPQMVAYDFSALGVPTPLQSRVLAPVKHPDLDDDGDRLATVCTYPDSLELLFRQSLLDPLQFYVLGANVGYSLSPAMHTAAYAYSGMHHTFQAVPCATLDELHPICRSDAFGGASLTAPFKVAILPHLTHKSRHAAAIGAVNVVLPLRGRPGRPGSADLSMLEHANARNRAGPARGFYGDNTDWSSILTCLRRATSPRNHVQPSRTTALVVGAGGMARAAIYALIQLGCRHVFLYNRTVEHAEAVAAHFNSWAAGMGDGDGDGAPERRERDTPPPQPPICCVLTAREQPWPAEYQPPTMVISCVPATAVHGSPPADFELPLPWLRSPTGGVVLELAYEPLVTPLVAQMQAFRDTVAPSWVVVDGLEIVSEMAIEAFELQTGRMAPKRLMRHVCRTTWQQHRREMSSSFSAPER</sequence>
<dbReference type="Pfam" id="PF01487">
    <property type="entry name" value="DHquinase_I"/>
    <property type="match status" value="1"/>
</dbReference>
<protein>
    <recommendedName>
        <fullName evidence="8">Quinate repressor protein</fullName>
    </recommendedName>
</protein>
<dbReference type="PANTHER" id="PTHR21090">
    <property type="entry name" value="AROM/DEHYDROQUINATE SYNTHASE"/>
    <property type="match status" value="1"/>
</dbReference>
<reference evidence="6" key="1">
    <citation type="journal article" date="2023" name="Mol. Plant Microbe Interact.">
        <title>Elucidating the Obligate Nature and Biological Capacity of an Invasive Fungal Corn Pathogen.</title>
        <authorList>
            <person name="MacCready J.S."/>
            <person name="Roggenkamp E.M."/>
            <person name="Gdanetz K."/>
            <person name="Chilvers M.I."/>
        </authorList>
    </citation>
    <scope>NUCLEOTIDE SEQUENCE</scope>
    <source>
        <strain evidence="6">PM02</strain>
    </source>
</reference>
<dbReference type="FunFam" id="3.40.50.720:FF:000386">
    <property type="entry name" value="Quinate repressor protein"/>
    <property type="match status" value="1"/>
</dbReference>
<feature type="domain" description="Quinate/shikimate 5-dehydrogenase/glutamyl-tRNA reductase" evidence="4">
    <location>
        <begin position="592"/>
        <end position="638"/>
    </location>
</feature>
<comment type="similarity">
    <text evidence="1">In the 2nd section; belongs to the type-I 3-dehydroquinase family.</text>
</comment>
<dbReference type="CDD" id="cd01065">
    <property type="entry name" value="NAD_bind_Shikimate_DH"/>
    <property type="match status" value="1"/>
</dbReference>
<evidence type="ECO:0000313" key="7">
    <source>
        <dbReference type="Proteomes" id="UP001217918"/>
    </source>
</evidence>
<dbReference type="AlphaFoldDB" id="A0AAD9HZB7"/>
<evidence type="ECO:0000313" key="6">
    <source>
        <dbReference type="EMBL" id="KAK2067595.1"/>
    </source>
</evidence>
<dbReference type="InterPro" id="IPR036291">
    <property type="entry name" value="NAD(P)-bd_dom_sf"/>
</dbReference>
<dbReference type="Pfam" id="PF01202">
    <property type="entry name" value="SKI"/>
    <property type="match status" value="1"/>
</dbReference>
<keyword evidence="7" id="KW-1185">Reference proteome</keyword>
<evidence type="ECO:0000259" key="4">
    <source>
        <dbReference type="Pfam" id="PF01488"/>
    </source>
</evidence>
<dbReference type="Proteomes" id="UP001217918">
    <property type="component" value="Unassembled WGS sequence"/>
</dbReference>
<evidence type="ECO:0000256" key="3">
    <source>
        <dbReference type="SAM" id="MobiDB-lite"/>
    </source>
</evidence>
<dbReference type="Gene3D" id="3.40.50.300">
    <property type="entry name" value="P-loop containing nucleotide triphosphate hydrolases"/>
    <property type="match status" value="1"/>
</dbReference>
<dbReference type="Gene3D" id="3.40.50.720">
    <property type="entry name" value="NAD(P)-binding Rossmann-like Domain"/>
    <property type="match status" value="1"/>
</dbReference>
<evidence type="ECO:0000256" key="2">
    <source>
        <dbReference type="ARBA" id="ARBA00009349"/>
    </source>
</evidence>
<dbReference type="GO" id="GO:0003866">
    <property type="term" value="F:3-phosphoshikimate 1-carboxyvinyltransferase activity"/>
    <property type="evidence" value="ECO:0007669"/>
    <property type="project" value="TreeGrafter"/>
</dbReference>
<dbReference type="GO" id="GO:0009423">
    <property type="term" value="P:chorismate biosynthetic process"/>
    <property type="evidence" value="ECO:0007669"/>
    <property type="project" value="TreeGrafter"/>
</dbReference>
<dbReference type="PANTHER" id="PTHR21090:SF17">
    <property type="entry name" value="QUINATE REPRESSOR PROTEIN"/>
    <property type="match status" value="1"/>
</dbReference>
<comment type="caution">
    <text evidence="6">The sequence shown here is derived from an EMBL/GenBank/DDBJ whole genome shotgun (WGS) entry which is preliminary data.</text>
</comment>
<feature type="domain" description="Shikimate dehydrogenase substrate binding N-terminal" evidence="5">
    <location>
        <begin position="452"/>
        <end position="532"/>
    </location>
</feature>
<dbReference type="InterPro" id="IPR013708">
    <property type="entry name" value="Shikimate_DH-bd_N"/>
</dbReference>
<dbReference type="Gene3D" id="3.40.50.10860">
    <property type="entry name" value="Leucine Dehydrogenase, chain A, domain 1"/>
    <property type="match status" value="1"/>
</dbReference>
<dbReference type="SUPFAM" id="SSF52540">
    <property type="entry name" value="P-loop containing nucleoside triphosphate hydrolases"/>
    <property type="match status" value="1"/>
</dbReference>
<feature type="region of interest" description="Disordered" evidence="3">
    <location>
        <begin position="643"/>
        <end position="665"/>
    </location>
</feature>
<evidence type="ECO:0008006" key="8">
    <source>
        <dbReference type="Google" id="ProtNLM"/>
    </source>
</evidence>
<dbReference type="SUPFAM" id="SSF51569">
    <property type="entry name" value="Aldolase"/>
    <property type="match status" value="1"/>
</dbReference>
<dbReference type="GO" id="GO:0004764">
    <property type="term" value="F:shikimate 3-dehydrogenase (NADP+) activity"/>
    <property type="evidence" value="ECO:0007669"/>
    <property type="project" value="InterPro"/>
</dbReference>
<evidence type="ECO:0000259" key="5">
    <source>
        <dbReference type="Pfam" id="PF08501"/>
    </source>
</evidence>
<dbReference type="InterPro" id="IPR001381">
    <property type="entry name" value="DHquinase_I"/>
</dbReference>
<dbReference type="InterPro" id="IPR006151">
    <property type="entry name" value="Shikm_DH/Glu-tRNA_Rdtase"/>
</dbReference>
<dbReference type="InterPro" id="IPR031322">
    <property type="entry name" value="Shikimate/glucono_kinase"/>
</dbReference>
<comment type="similarity">
    <text evidence="2">In the N-terminal section; belongs to the shikimate kinase family.</text>
</comment>
<dbReference type="InterPro" id="IPR027417">
    <property type="entry name" value="P-loop_NTPase"/>
</dbReference>
<organism evidence="6 7">
    <name type="scientific">Phyllachora maydis</name>
    <dbReference type="NCBI Taxonomy" id="1825666"/>
    <lineage>
        <taxon>Eukaryota</taxon>
        <taxon>Fungi</taxon>
        <taxon>Dikarya</taxon>
        <taxon>Ascomycota</taxon>
        <taxon>Pezizomycotina</taxon>
        <taxon>Sordariomycetes</taxon>
        <taxon>Sordariomycetidae</taxon>
        <taxon>Phyllachorales</taxon>
        <taxon>Phyllachoraceae</taxon>
        <taxon>Phyllachora</taxon>
    </lineage>
</organism>
<accession>A0AAD9HZB7</accession>
<dbReference type="SUPFAM" id="SSF53223">
    <property type="entry name" value="Aminoacid dehydrogenase-like, N-terminal domain"/>
    <property type="match status" value="1"/>
</dbReference>
<evidence type="ECO:0000256" key="1">
    <source>
        <dbReference type="ARBA" id="ARBA00006477"/>
    </source>
</evidence>
<proteinExistence type="inferred from homology"/>